<dbReference type="Proteomes" id="UP000654075">
    <property type="component" value="Unassembled WGS sequence"/>
</dbReference>
<dbReference type="EMBL" id="CAJNNV010018043">
    <property type="protein sequence ID" value="CAE8605597.1"/>
    <property type="molecule type" value="Genomic_DNA"/>
</dbReference>
<dbReference type="AlphaFoldDB" id="A0A813EXU4"/>
<keyword evidence="1" id="KW-0472">Membrane</keyword>
<organism evidence="2 3">
    <name type="scientific">Polarella glacialis</name>
    <name type="common">Dinoflagellate</name>
    <dbReference type="NCBI Taxonomy" id="89957"/>
    <lineage>
        <taxon>Eukaryota</taxon>
        <taxon>Sar</taxon>
        <taxon>Alveolata</taxon>
        <taxon>Dinophyceae</taxon>
        <taxon>Suessiales</taxon>
        <taxon>Suessiaceae</taxon>
        <taxon>Polarella</taxon>
    </lineage>
</organism>
<gene>
    <name evidence="2" type="ORF">PGLA1383_LOCUS23706</name>
</gene>
<reference evidence="2" key="1">
    <citation type="submission" date="2021-02" db="EMBL/GenBank/DDBJ databases">
        <authorList>
            <person name="Dougan E. K."/>
            <person name="Rhodes N."/>
            <person name="Thang M."/>
            <person name="Chan C."/>
        </authorList>
    </citation>
    <scope>NUCLEOTIDE SEQUENCE</scope>
</reference>
<keyword evidence="1" id="KW-0812">Transmembrane</keyword>
<keyword evidence="1" id="KW-1133">Transmembrane helix</keyword>
<evidence type="ECO:0000313" key="2">
    <source>
        <dbReference type="EMBL" id="CAE8605597.1"/>
    </source>
</evidence>
<feature type="transmembrane region" description="Helical" evidence="1">
    <location>
        <begin position="50"/>
        <end position="77"/>
    </location>
</feature>
<evidence type="ECO:0000256" key="1">
    <source>
        <dbReference type="SAM" id="Phobius"/>
    </source>
</evidence>
<comment type="caution">
    <text evidence="2">The sequence shown here is derived from an EMBL/GenBank/DDBJ whole genome shotgun (WGS) entry which is preliminary data.</text>
</comment>
<sequence>MRGSEEQKCTLNTTESNLQADGQISQTEIHLQLPCSGCQLGIFDVIVFRVVVFVVVVIVVAVVVVVVVVCGCCCVVLSPTCMEVLVSIGWHKTRHNMCDLMLPVKFPSGARKMP</sequence>
<name>A0A813EXU4_POLGL</name>
<keyword evidence="3" id="KW-1185">Reference proteome</keyword>
<proteinExistence type="predicted"/>
<accession>A0A813EXU4</accession>
<evidence type="ECO:0000313" key="3">
    <source>
        <dbReference type="Proteomes" id="UP000654075"/>
    </source>
</evidence>
<protein>
    <submittedName>
        <fullName evidence="2">Uncharacterized protein</fullName>
    </submittedName>
</protein>